<reference evidence="1 2" key="1">
    <citation type="submission" date="2017-12" db="EMBL/GenBank/DDBJ databases">
        <title>Sequencing the genomes of 1000 Actinobacteria strains.</title>
        <authorList>
            <person name="Klenk H.-P."/>
        </authorList>
    </citation>
    <scope>NUCLEOTIDE SEQUENCE [LARGE SCALE GENOMIC DNA]</scope>
    <source>
        <strain evidence="1 2">DSM 44489</strain>
    </source>
</reference>
<accession>A0A2N3V8D4</accession>
<dbReference type="AlphaFoldDB" id="A0A2N3V8D4"/>
<evidence type="ECO:0000313" key="1">
    <source>
        <dbReference type="EMBL" id="PKV77845.1"/>
    </source>
</evidence>
<comment type="caution">
    <text evidence="1">The sequence shown here is derived from an EMBL/GenBank/DDBJ whole genome shotgun (WGS) entry which is preliminary data.</text>
</comment>
<keyword evidence="2" id="KW-1185">Reference proteome</keyword>
<dbReference type="InterPro" id="IPR046268">
    <property type="entry name" value="DUF6301"/>
</dbReference>
<evidence type="ECO:0000313" key="2">
    <source>
        <dbReference type="Proteomes" id="UP000233766"/>
    </source>
</evidence>
<proteinExistence type="predicted"/>
<gene>
    <name evidence="1" type="ORF">ATK86_2198</name>
</gene>
<dbReference type="RefSeq" id="WP_101464414.1">
    <property type="nucleotide sequence ID" value="NZ_PJMW01000002.1"/>
</dbReference>
<organism evidence="1 2">
    <name type="scientific">Nocardia fluminea</name>
    <dbReference type="NCBI Taxonomy" id="134984"/>
    <lineage>
        <taxon>Bacteria</taxon>
        <taxon>Bacillati</taxon>
        <taxon>Actinomycetota</taxon>
        <taxon>Actinomycetes</taxon>
        <taxon>Mycobacteriales</taxon>
        <taxon>Nocardiaceae</taxon>
        <taxon>Nocardia</taxon>
    </lineage>
</organism>
<dbReference type="Pfam" id="PF19818">
    <property type="entry name" value="DUF6301"/>
    <property type="match status" value="1"/>
</dbReference>
<dbReference type="Proteomes" id="UP000233766">
    <property type="component" value="Unassembled WGS sequence"/>
</dbReference>
<protein>
    <submittedName>
        <fullName evidence="1">Uncharacterized protein</fullName>
    </submittedName>
</protein>
<dbReference type="OrthoDB" id="4565671at2"/>
<name>A0A2N3V8D4_9NOCA</name>
<dbReference type="EMBL" id="PJMW01000002">
    <property type="protein sequence ID" value="PKV77845.1"/>
    <property type="molecule type" value="Genomic_DNA"/>
</dbReference>
<sequence>MTTWRTMPSTDAADLADRLAALDWSWTMDDAPAIVEQFGWHTLSSRPRRIMLDIGFGPDSGTIQAKNGEVTRIELQLTDYAEPSEKPAVKTAFTDYAQAISEQLGEPTARVKAPTPQIRWAGPDTTVVLILSTASIWLNLVTNTRLSADDRNLQLDNQGLL</sequence>